<proteinExistence type="predicted"/>
<keyword evidence="3 5" id="KW-1133">Transmembrane helix</keyword>
<dbReference type="GO" id="GO:0004252">
    <property type="term" value="F:serine-type endopeptidase activity"/>
    <property type="evidence" value="ECO:0007669"/>
    <property type="project" value="InterPro"/>
</dbReference>
<dbReference type="InterPro" id="IPR001940">
    <property type="entry name" value="Peptidase_S1C"/>
</dbReference>
<keyword evidence="4 5" id="KW-0472">Membrane</keyword>
<dbReference type="EMBL" id="CAEZVF010000040">
    <property type="protein sequence ID" value="CAB4618739.1"/>
    <property type="molecule type" value="Genomic_DNA"/>
</dbReference>
<keyword evidence="2 5" id="KW-0812">Transmembrane</keyword>
<feature type="transmembrane region" description="Helical" evidence="5">
    <location>
        <begin position="105"/>
        <end position="125"/>
    </location>
</feature>
<dbReference type="PANTHER" id="PTHR43019:SF23">
    <property type="entry name" value="PROTEASE DO-LIKE 5, CHLOROPLASTIC"/>
    <property type="match status" value="1"/>
</dbReference>
<dbReference type="SUPFAM" id="SSF50494">
    <property type="entry name" value="Trypsin-like serine proteases"/>
    <property type="match status" value="1"/>
</dbReference>
<dbReference type="InterPro" id="IPR003825">
    <property type="entry name" value="Colicin-V_CvpA"/>
</dbReference>
<dbReference type="InterPro" id="IPR047680">
    <property type="entry name" value="MarP-like"/>
</dbReference>
<comment type="subcellular location">
    <subcellularLocation>
        <location evidence="1">Membrane</location>
        <topology evidence="1">Multi-pass membrane protein</topology>
    </subcellularLocation>
</comment>
<dbReference type="AlphaFoldDB" id="A0A6J6I4K2"/>
<dbReference type="Pfam" id="PF02674">
    <property type="entry name" value="Colicin_V"/>
    <property type="match status" value="1"/>
</dbReference>
<dbReference type="InterPro" id="IPR043504">
    <property type="entry name" value="Peptidase_S1_PA_chymotrypsin"/>
</dbReference>
<dbReference type="InterPro" id="IPR009003">
    <property type="entry name" value="Peptidase_S1_PA"/>
</dbReference>
<evidence type="ECO:0000313" key="6">
    <source>
        <dbReference type="EMBL" id="CAB4618739.1"/>
    </source>
</evidence>
<feature type="transmembrane region" description="Helical" evidence="5">
    <location>
        <begin position="29"/>
        <end position="51"/>
    </location>
</feature>
<dbReference type="NCBIfam" id="NF033740">
    <property type="entry name" value="MarP_fam_protase"/>
    <property type="match status" value="1"/>
</dbReference>
<evidence type="ECO:0000256" key="1">
    <source>
        <dbReference type="ARBA" id="ARBA00004141"/>
    </source>
</evidence>
<feature type="transmembrane region" description="Helical" evidence="5">
    <location>
        <begin position="63"/>
        <end position="84"/>
    </location>
</feature>
<dbReference type="PRINTS" id="PR00834">
    <property type="entry name" value="PROTEASES2C"/>
</dbReference>
<evidence type="ECO:0000256" key="3">
    <source>
        <dbReference type="ARBA" id="ARBA00022989"/>
    </source>
</evidence>
<dbReference type="GO" id="GO:0016020">
    <property type="term" value="C:membrane"/>
    <property type="evidence" value="ECO:0007669"/>
    <property type="project" value="UniProtKB-SubCell"/>
</dbReference>
<organism evidence="6">
    <name type="scientific">freshwater metagenome</name>
    <dbReference type="NCBI Taxonomy" id="449393"/>
    <lineage>
        <taxon>unclassified sequences</taxon>
        <taxon>metagenomes</taxon>
        <taxon>ecological metagenomes</taxon>
    </lineage>
</organism>
<dbReference type="GO" id="GO:0006508">
    <property type="term" value="P:proteolysis"/>
    <property type="evidence" value="ECO:0007669"/>
    <property type="project" value="InterPro"/>
</dbReference>
<dbReference type="GO" id="GO:0009403">
    <property type="term" value="P:toxin biosynthetic process"/>
    <property type="evidence" value="ECO:0007669"/>
    <property type="project" value="InterPro"/>
</dbReference>
<protein>
    <submittedName>
        <fullName evidence="6">Unannotated protein</fullName>
    </submittedName>
</protein>
<reference evidence="6" key="1">
    <citation type="submission" date="2020-05" db="EMBL/GenBank/DDBJ databases">
        <authorList>
            <person name="Chiriac C."/>
            <person name="Salcher M."/>
            <person name="Ghai R."/>
            <person name="Kavagutti S V."/>
        </authorList>
    </citation>
    <scope>NUCLEOTIDE SEQUENCE</scope>
</reference>
<evidence type="ECO:0000256" key="2">
    <source>
        <dbReference type="ARBA" id="ARBA00022692"/>
    </source>
</evidence>
<dbReference type="Pfam" id="PF13365">
    <property type="entry name" value="Trypsin_2"/>
    <property type="match status" value="1"/>
</dbReference>
<name>A0A6J6I4K2_9ZZZZ</name>
<gene>
    <name evidence="6" type="ORF">UFOPK1939_00403</name>
</gene>
<sequence>MSLNQVDVVLIALVALSALTGYRQGFLAGIAGFIGFLGGAALAMTFVPGILNSFSVGPYKPVITILLVLVIAGLAQGIFSSLGARARAGMGSGSMRAADSLGGSVLSGISVLLVAWFLAVALVAGTPSALTQKVRDSFLLTELDSVMPAQGRTLFSALRNTFDENFFPQVFAGIATPELVPVAPPNGTLAGSAVAQGARDSVVEVFGDAPRCKVTLTGSGFAIGKDTVMTNAHVVAGTDRVTVRLGGTERERRATVVLFDPRTDVAVLKVDNLDADVLEFASKPASRGDDAIVIGFPGGGAFTAGAARIRDIQDARGADIYDKTSVVREIYSLRARVRPGNSGGPLLDQRGRVLGMIFAASVDDPASGYALTASSIAKDAVNGSRATAPVSTGRCL</sequence>
<accession>A0A6J6I4K2</accession>
<evidence type="ECO:0000256" key="4">
    <source>
        <dbReference type="ARBA" id="ARBA00023136"/>
    </source>
</evidence>
<dbReference type="PANTHER" id="PTHR43019">
    <property type="entry name" value="SERINE ENDOPROTEASE DEGS"/>
    <property type="match status" value="1"/>
</dbReference>
<dbReference type="Gene3D" id="2.40.10.10">
    <property type="entry name" value="Trypsin-like serine proteases"/>
    <property type="match status" value="2"/>
</dbReference>
<evidence type="ECO:0000256" key="5">
    <source>
        <dbReference type="SAM" id="Phobius"/>
    </source>
</evidence>